<evidence type="ECO:0000256" key="10">
    <source>
        <dbReference type="ARBA" id="ARBA00023224"/>
    </source>
</evidence>
<evidence type="ECO:0000256" key="2">
    <source>
        <dbReference type="ARBA" id="ARBA00007376"/>
    </source>
</evidence>
<dbReference type="AlphaFoldDB" id="A0A093PBL2"/>
<dbReference type="GO" id="GO:0004930">
    <property type="term" value="F:G protein-coupled receptor activity"/>
    <property type="evidence" value="ECO:0007669"/>
    <property type="project" value="UniProtKB-KW"/>
</dbReference>
<keyword evidence="15" id="KW-1185">Reference proteome</keyword>
<dbReference type="Pfam" id="PF05296">
    <property type="entry name" value="TAS2R"/>
    <property type="match status" value="1"/>
</dbReference>
<feature type="non-terminal residue" evidence="14">
    <location>
        <position position="211"/>
    </location>
</feature>
<evidence type="ECO:0000256" key="5">
    <source>
        <dbReference type="ARBA" id="ARBA00022692"/>
    </source>
</evidence>
<protein>
    <recommendedName>
        <fullName evidence="11">Taste receptor type 2 member 40</fullName>
    </recommendedName>
</protein>
<name>A0A093PBL2_9PASS</name>
<evidence type="ECO:0000256" key="13">
    <source>
        <dbReference type="SAM" id="Phobius"/>
    </source>
</evidence>
<keyword evidence="4" id="KW-0716">Sensory transduction</keyword>
<accession>A0A093PBL2</accession>
<evidence type="ECO:0000256" key="9">
    <source>
        <dbReference type="ARBA" id="ARBA00023170"/>
    </source>
</evidence>
<evidence type="ECO:0000256" key="11">
    <source>
        <dbReference type="ARBA" id="ARBA00044110"/>
    </source>
</evidence>
<keyword evidence="6 13" id="KW-1133">Transmembrane helix</keyword>
<keyword evidence="10" id="KW-0807">Transducer</keyword>
<evidence type="ECO:0000256" key="7">
    <source>
        <dbReference type="ARBA" id="ARBA00023040"/>
    </source>
</evidence>
<feature type="non-terminal residue" evidence="14">
    <location>
        <position position="1"/>
    </location>
</feature>
<dbReference type="OrthoDB" id="8876749at2759"/>
<proteinExistence type="inferred from homology"/>
<comment type="similarity">
    <text evidence="2 12">Belongs to the G-protein coupled receptor T2R family.</text>
</comment>
<dbReference type="GO" id="GO:0033038">
    <property type="term" value="F:bitter taste receptor activity"/>
    <property type="evidence" value="ECO:0007669"/>
    <property type="project" value="InterPro"/>
</dbReference>
<keyword evidence="9 14" id="KW-0675">Receptor</keyword>
<feature type="transmembrane region" description="Helical" evidence="13">
    <location>
        <begin position="182"/>
        <end position="209"/>
    </location>
</feature>
<keyword evidence="3" id="KW-0919">Taste</keyword>
<reference evidence="14 15" key="1">
    <citation type="submission" date="2014-06" db="EMBL/GenBank/DDBJ databases">
        <title>Genome evolution of avian class.</title>
        <authorList>
            <person name="Zhang G."/>
            <person name="Li C."/>
        </authorList>
    </citation>
    <scope>NUCLEOTIDE SEQUENCE [LARGE SCALE GENOMIC DNA]</scope>
    <source>
        <strain evidence="14">BGI_N305</strain>
    </source>
</reference>
<feature type="transmembrane region" description="Helical" evidence="13">
    <location>
        <begin position="6"/>
        <end position="39"/>
    </location>
</feature>
<feature type="transmembrane region" description="Helical" evidence="13">
    <location>
        <begin position="132"/>
        <end position="152"/>
    </location>
</feature>
<keyword evidence="8 13" id="KW-0472">Membrane</keyword>
<dbReference type="GO" id="GO:0016020">
    <property type="term" value="C:membrane"/>
    <property type="evidence" value="ECO:0007669"/>
    <property type="project" value="UniProtKB-SubCell"/>
</dbReference>
<evidence type="ECO:0000256" key="1">
    <source>
        <dbReference type="ARBA" id="ARBA00004141"/>
    </source>
</evidence>
<dbReference type="PANTHER" id="PTHR11394">
    <property type="entry name" value="TASTE RECEPTOR TYPE 2"/>
    <property type="match status" value="1"/>
</dbReference>
<dbReference type="EMBL" id="KL668809">
    <property type="protein sequence ID" value="KFW74323.1"/>
    <property type="molecule type" value="Genomic_DNA"/>
</dbReference>
<dbReference type="PANTHER" id="PTHR11394:SF47">
    <property type="entry name" value="TASTE RECEPTOR TYPE 2 MEMBER 40"/>
    <property type="match status" value="1"/>
</dbReference>
<keyword evidence="7" id="KW-0297">G-protein coupled receptor</keyword>
<gene>
    <name evidence="14" type="ORF">N305_14633</name>
</gene>
<evidence type="ECO:0000256" key="12">
    <source>
        <dbReference type="RuleBase" id="RU004423"/>
    </source>
</evidence>
<comment type="subcellular location">
    <subcellularLocation>
        <location evidence="1">Membrane</location>
        <topology evidence="1">Multi-pass membrane protein</topology>
    </subcellularLocation>
</comment>
<keyword evidence="5 13" id="KW-0812">Transmembrane</keyword>
<evidence type="ECO:0000256" key="6">
    <source>
        <dbReference type="ARBA" id="ARBA00022989"/>
    </source>
</evidence>
<evidence type="ECO:0000256" key="8">
    <source>
        <dbReference type="ARBA" id="ARBA00023136"/>
    </source>
</evidence>
<sequence>EQFNVTAYAATAVAIVTLETFAGMWINAFIVSVICMAWIKRKTLKSNEKILLALGCSRSWFLCISWVNSLLSVIYPKHLHVHPTLQLVASIYTFLNYFSLWVSACLCVFYCIKIASFRNSFFICLKVKIDRIVPCLLLGSVLLALAISILAYDIAEKFHTKDRNFTCPGNFWEESIKMEKHLFHISFITGFGYTTSFLAVITSALLLLFSL</sequence>
<evidence type="ECO:0000256" key="3">
    <source>
        <dbReference type="ARBA" id="ARBA00022480"/>
    </source>
</evidence>
<dbReference type="InterPro" id="IPR007960">
    <property type="entry name" value="TAS2R"/>
</dbReference>
<feature type="transmembrane region" description="Helical" evidence="13">
    <location>
        <begin position="87"/>
        <end position="112"/>
    </location>
</feature>
<evidence type="ECO:0000256" key="4">
    <source>
        <dbReference type="ARBA" id="ARBA00022606"/>
    </source>
</evidence>
<organism evidence="14 15">
    <name type="scientific">Manacus vitellinus</name>
    <name type="common">golden-collared manakin</name>
    <dbReference type="NCBI Taxonomy" id="328815"/>
    <lineage>
        <taxon>Eukaryota</taxon>
        <taxon>Metazoa</taxon>
        <taxon>Chordata</taxon>
        <taxon>Craniata</taxon>
        <taxon>Vertebrata</taxon>
        <taxon>Euteleostomi</taxon>
        <taxon>Archelosauria</taxon>
        <taxon>Archosauria</taxon>
        <taxon>Dinosauria</taxon>
        <taxon>Saurischia</taxon>
        <taxon>Theropoda</taxon>
        <taxon>Coelurosauria</taxon>
        <taxon>Aves</taxon>
        <taxon>Neognathae</taxon>
        <taxon>Neoaves</taxon>
        <taxon>Telluraves</taxon>
        <taxon>Australaves</taxon>
        <taxon>Passeriformes</taxon>
        <taxon>Pipridae</taxon>
        <taxon>Manacus</taxon>
    </lineage>
</organism>
<evidence type="ECO:0000313" key="14">
    <source>
        <dbReference type="EMBL" id="KFW74323.1"/>
    </source>
</evidence>
<evidence type="ECO:0000313" key="15">
    <source>
        <dbReference type="Proteomes" id="UP000053258"/>
    </source>
</evidence>
<dbReference type="Proteomes" id="UP000053258">
    <property type="component" value="Unassembled WGS sequence"/>
</dbReference>
<feature type="transmembrane region" description="Helical" evidence="13">
    <location>
        <begin position="51"/>
        <end position="75"/>
    </location>
</feature>